<dbReference type="OrthoDB" id="2608045at2"/>
<dbReference type="InterPro" id="IPR052948">
    <property type="entry name" value="Low_temp-induced_all0457"/>
</dbReference>
<feature type="domain" description="General stress protein 17M-like" evidence="1">
    <location>
        <begin position="5"/>
        <end position="72"/>
    </location>
</feature>
<evidence type="ECO:0000313" key="3">
    <source>
        <dbReference type="Proteomes" id="UP000077355"/>
    </source>
</evidence>
<keyword evidence="3" id="KW-1185">Reference proteome</keyword>
<evidence type="ECO:0000259" key="1">
    <source>
        <dbReference type="Pfam" id="PF11181"/>
    </source>
</evidence>
<reference evidence="2 3" key="1">
    <citation type="submission" date="2016-03" db="EMBL/GenBank/DDBJ databases">
        <title>Draft genome sequence of Paenibacillus antarcticus CECT 5836.</title>
        <authorList>
            <person name="Shin S.-K."/>
            <person name="Yi H."/>
        </authorList>
    </citation>
    <scope>NUCLEOTIDE SEQUENCE [LARGE SCALE GENOMIC DNA]</scope>
    <source>
        <strain evidence="2 3">CECT 5836</strain>
    </source>
</reference>
<gene>
    <name evidence="2" type="ORF">PBAT_14425</name>
</gene>
<dbReference type="PANTHER" id="PTHR36109">
    <property type="entry name" value="MEMBRANE PROTEIN-RELATED"/>
    <property type="match status" value="1"/>
</dbReference>
<dbReference type="Proteomes" id="UP000077355">
    <property type="component" value="Unassembled WGS sequence"/>
</dbReference>
<organism evidence="2 3">
    <name type="scientific">Paenibacillus antarcticus</name>
    <dbReference type="NCBI Taxonomy" id="253703"/>
    <lineage>
        <taxon>Bacteria</taxon>
        <taxon>Bacillati</taxon>
        <taxon>Bacillota</taxon>
        <taxon>Bacilli</taxon>
        <taxon>Bacillales</taxon>
        <taxon>Paenibacillaceae</taxon>
        <taxon>Paenibacillus</taxon>
    </lineage>
</organism>
<evidence type="ECO:0000313" key="2">
    <source>
        <dbReference type="EMBL" id="OAB45132.1"/>
    </source>
</evidence>
<accession>A0A168MWK5</accession>
<dbReference type="PANTHER" id="PTHR36109:SF2">
    <property type="entry name" value="MEMBRANE PROTEIN"/>
    <property type="match status" value="1"/>
</dbReference>
<dbReference type="EMBL" id="LVJI01000018">
    <property type="protein sequence ID" value="OAB45132.1"/>
    <property type="molecule type" value="Genomic_DNA"/>
</dbReference>
<proteinExistence type="predicted"/>
<comment type="caution">
    <text evidence="2">The sequence shown here is derived from an EMBL/GenBank/DDBJ whole genome shotgun (WGS) entry which is preliminary data.</text>
</comment>
<dbReference type="AlphaFoldDB" id="A0A168MWK5"/>
<name>A0A168MWK5_9BACL</name>
<dbReference type="Pfam" id="PF11181">
    <property type="entry name" value="YflT"/>
    <property type="match status" value="1"/>
</dbReference>
<sequence length="157" mass="16684">MTKLSIGIFTTQQDASMAVEDLKKEGLHEKKEISVLSIDIRDLESISKDSGVKKPEGGDGNSGIFGYVKGLVSELDVIPVEVAASGPAARKFAGAAIGSDTDDLVVGLVGSGIPEEDAQKYEELLLEGHILMLIVSETEQVDKVNEILLSNQSITLE</sequence>
<dbReference type="RefSeq" id="WP_068650652.1">
    <property type="nucleotide sequence ID" value="NZ_CP043611.1"/>
</dbReference>
<dbReference type="InterPro" id="IPR025889">
    <property type="entry name" value="GSP17M-like_dom"/>
</dbReference>
<protein>
    <recommendedName>
        <fullName evidence="1">General stress protein 17M-like domain-containing protein</fullName>
    </recommendedName>
</protein>